<dbReference type="Gene3D" id="3.20.20.330">
    <property type="entry name" value="Homocysteine-binding-like domain"/>
    <property type="match status" value="1"/>
</dbReference>
<dbReference type="Pfam" id="PF25484">
    <property type="entry name" value="DUF7907"/>
    <property type="match status" value="1"/>
</dbReference>
<feature type="domain" description="Hcy-binding" evidence="5">
    <location>
        <begin position="168"/>
        <end position="331"/>
    </location>
</feature>
<proteinExistence type="predicted"/>
<evidence type="ECO:0000256" key="3">
    <source>
        <dbReference type="PROSITE-ProRule" id="PRU00333"/>
    </source>
</evidence>
<dbReference type="Proteomes" id="UP000801428">
    <property type="component" value="Unassembled WGS sequence"/>
</dbReference>
<gene>
    <name evidence="6" type="ORF">E8E13_010089</name>
</gene>
<keyword evidence="1" id="KW-0489">Methyltransferase</keyword>
<evidence type="ECO:0000313" key="6">
    <source>
        <dbReference type="EMBL" id="KAF3006767.1"/>
    </source>
</evidence>
<dbReference type="AlphaFoldDB" id="A0A9P4TKV6"/>
<dbReference type="InterPro" id="IPR003726">
    <property type="entry name" value="HCY_dom"/>
</dbReference>
<dbReference type="PROSITE" id="PS50970">
    <property type="entry name" value="HCY"/>
    <property type="match status" value="1"/>
</dbReference>
<sequence length="331" mass="35616">MKITFSALLPFLAAAHAQLFYNETSAPFNLVLTSDNSTINGTTLSACHTGAALESLCLSQGGGVSNPNPLPAVQFNFNTSTDPFTPNATLGTPGILTWTLKTSSFDVPSSVYFFYDPTTDAALPLLKPGQDDSQILAFDDQDRLNVQGYVDYTANPPNSTSVKAYYRCQAALRQKMATPLILDGGMSRELMRLNAPFRQPEWSALALIEAPHLVKQVHHDFIAAGADIITTNSYALVPFHIGEERFWKQGAELAALAGRLAREAADAETTAIGRKILVAGSLPPIFGSYEPQKFDESRVQEYLAVLVVALAPGAGCNKVYRKASLGCILPG</sequence>
<dbReference type="SUPFAM" id="SSF82282">
    <property type="entry name" value="Homocysteine S-methyltransferase"/>
    <property type="match status" value="1"/>
</dbReference>
<organism evidence="6 7">
    <name type="scientific">Curvularia kusanoi</name>
    <name type="common">Cochliobolus kusanoi</name>
    <dbReference type="NCBI Taxonomy" id="90978"/>
    <lineage>
        <taxon>Eukaryota</taxon>
        <taxon>Fungi</taxon>
        <taxon>Dikarya</taxon>
        <taxon>Ascomycota</taxon>
        <taxon>Pezizomycotina</taxon>
        <taxon>Dothideomycetes</taxon>
        <taxon>Pleosporomycetidae</taxon>
        <taxon>Pleosporales</taxon>
        <taxon>Pleosporineae</taxon>
        <taxon>Pleosporaceae</taxon>
        <taxon>Curvularia</taxon>
    </lineage>
</organism>
<dbReference type="InterPro" id="IPR036589">
    <property type="entry name" value="HCY_dom_sf"/>
</dbReference>
<dbReference type="EMBL" id="SWKU01000005">
    <property type="protein sequence ID" value="KAF3006767.1"/>
    <property type="molecule type" value="Genomic_DNA"/>
</dbReference>
<evidence type="ECO:0000259" key="5">
    <source>
        <dbReference type="PROSITE" id="PS50970"/>
    </source>
</evidence>
<dbReference type="PANTHER" id="PTHR11103">
    <property type="entry name" value="SLR1189 PROTEIN"/>
    <property type="match status" value="1"/>
</dbReference>
<evidence type="ECO:0000256" key="2">
    <source>
        <dbReference type="ARBA" id="ARBA00022679"/>
    </source>
</evidence>
<protein>
    <recommendedName>
        <fullName evidence="5">Hcy-binding domain-containing protein</fullName>
    </recommendedName>
</protein>
<dbReference type="PANTHER" id="PTHR11103:SF18">
    <property type="entry name" value="SLR1189 PROTEIN"/>
    <property type="match status" value="1"/>
</dbReference>
<keyword evidence="7" id="KW-1185">Reference proteome</keyword>
<dbReference type="InterPro" id="IPR057229">
    <property type="entry name" value="DUF7907"/>
</dbReference>
<dbReference type="Pfam" id="PF02574">
    <property type="entry name" value="S-methyl_trans"/>
    <property type="match status" value="1"/>
</dbReference>
<comment type="caution">
    <text evidence="6">The sequence shown here is derived from an EMBL/GenBank/DDBJ whole genome shotgun (WGS) entry which is preliminary data.</text>
</comment>
<evidence type="ECO:0000256" key="4">
    <source>
        <dbReference type="SAM" id="SignalP"/>
    </source>
</evidence>
<reference evidence="6" key="1">
    <citation type="submission" date="2019-04" db="EMBL/GenBank/DDBJ databases">
        <title>Sequencing of skin fungus with MAO and IRED activity.</title>
        <authorList>
            <person name="Marsaioli A.J."/>
            <person name="Bonatto J.M.C."/>
            <person name="Reis Junior O."/>
        </authorList>
    </citation>
    <scope>NUCLEOTIDE SEQUENCE</scope>
    <source>
        <strain evidence="6">30M1</strain>
    </source>
</reference>
<keyword evidence="2" id="KW-0808">Transferase</keyword>
<accession>A0A9P4TKV6</accession>
<evidence type="ECO:0000256" key="1">
    <source>
        <dbReference type="ARBA" id="ARBA00022603"/>
    </source>
</evidence>
<feature type="signal peptide" evidence="4">
    <location>
        <begin position="1"/>
        <end position="17"/>
    </location>
</feature>
<dbReference type="GO" id="GO:0032259">
    <property type="term" value="P:methylation"/>
    <property type="evidence" value="ECO:0007669"/>
    <property type="project" value="UniProtKB-KW"/>
</dbReference>
<evidence type="ECO:0000313" key="7">
    <source>
        <dbReference type="Proteomes" id="UP000801428"/>
    </source>
</evidence>
<keyword evidence="4" id="KW-0732">Signal</keyword>
<comment type="caution">
    <text evidence="3">Lacks conserved residue(s) required for the propagation of feature annotation.</text>
</comment>
<feature type="chain" id="PRO_5040465481" description="Hcy-binding domain-containing protein" evidence="4">
    <location>
        <begin position="18"/>
        <end position="331"/>
    </location>
</feature>
<name>A0A9P4TKV6_CURKU</name>
<dbReference type="GO" id="GO:0008168">
    <property type="term" value="F:methyltransferase activity"/>
    <property type="evidence" value="ECO:0007669"/>
    <property type="project" value="UniProtKB-KW"/>
</dbReference>
<dbReference type="OrthoDB" id="3515453at2759"/>